<accession>A0A9N9G7Q7</accession>
<evidence type="ECO:0000313" key="1">
    <source>
        <dbReference type="EMBL" id="CAG8590696.1"/>
    </source>
</evidence>
<evidence type="ECO:0000313" key="2">
    <source>
        <dbReference type="Proteomes" id="UP000789570"/>
    </source>
</evidence>
<gene>
    <name evidence="1" type="ORF">FCALED_LOCUS8079</name>
</gene>
<protein>
    <submittedName>
        <fullName evidence="1">2813_t:CDS:1</fullName>
    </submittedName>
</protein>
<dbReference type="OrthoDB" id="2408369at2759"/>
<comment type="caution">
    <text evidence="1">The sequence shown here is derived from an EMBL/GenBank/DDBJ whole genome shotgun (WGS) entry which is preliminary data.</text>
</comment>
<organism evidence="1 2">
    <name type="scientific">Funneliformis caledonium</name>
    <dbReference type="NCBI Taxonomy" id="1117310"/>
    <lineage>
        <taxon>Eukaryota</taxon>
        <taxon>Fungi</taxon>
        <taxon>Fungi incertae sedis</taxon>
        <taxon>Mucoromycota</taxon>
        <taxon>Glomeromycotina</taxon>
        <taxon>Glomeromycetes</taxon>
        <taxon>Glomerales</taxon>
        <taxon>Glomeraceae</taxon>
        <taxon>Funneliformis</taxon>
    </lineage>
</organism>
<proteinExistence type="predicted"/>
<name>A0A9N9G7Q7_9GLOM</name>
<sequence length="84" mass="9855">NAYERLFTQLFEIIENLNKISVKFYHIDSINWKCILGDLDARNLMAKDFNNEVYTLAASISSKSNVEEVYKCFKKLKTLMINEL</sequence>
<dbReference type="Proteomes" id="UP000789570">
    <property type="component" value="Unassembled WGS sequence"/>
</dbReference>
<keyword evidence="2" id="KW-1185">Reference proteome</keyword>
<reference evidence="1" key="1">
    <citation type="submission" date="2021-06" db="EMBL/GenBank/DDBJ databases">
        <authorList>
            <person name="Kallberg Y."/>
            <person name="Tangrot J."/>
            <person name="Rosling A."/>
        </authorList>
    </citation>
    <scope>NUCLEOTIDE SEQUENCE</scope>
    <source>
        <strain evidence="1">UK204</strain>
    </source>
</reference>
<feature type="non-terminal residue" evidence="1">
    <location>
        <position position="1"/>
    </location>
</feature>
<dbReference type="AlphaFoldDB" id="A0A9N9G7Q7"/>
<dbReference type="EMBL" id="CAJVPQ010002278">
    <property type="protein sequence ID" value="CAG8590696.1"/>
    <property type="molecule type" value="Genomic_DNA"/>
</dbReference>